<dbReference type="SUPFAM" id="SSF111369">
    <property type="entry name" value="HlyD-like secretion proteins"/>
    <property type="match status" value="1"/>
</dbReference>
<dbReference type="Pfam" id="PF25917">
    <property type="entry name" value="BSH_RND"/>
    <property type="match status" value="1"/>
</dbReference>
<evidence type="ECO:0000256" key="2">
    <source>
        <dbReference type="SAM" id="Coils"/>
    </source>
</evidence>
<dbReference type="GO" id="GO:1990281">
    <property type="term" value="C:efflux pump complex"/>
    <property type="evidence" value="ECO:0007669"/>
    <property type="project" value="TreeGrafter"/>
</dbReference>
<comment type="similarity">
    <text evidence="1">Belongs to the membrane fusion protein (MFP) (TC 8.A.1) family.</text>
</comment>
<dbReference type="PANTHER" id="PTHR30469">
    <property type="entry name" value="MULTIDRUG RESISTANCE PROTEIN MDTA"/>
    <property type="match status" value="1"/>
</dbReference>
<evidence type="ECO:0000256" key="1">
    <source>
        <dbReference type="ARBA" id="ARBA00009477"/>
    </source>
</evidence>
<dbReference type="InterPro" id="IPR058624">
    <property type="entry name" value="MdtA-like_HH"/>
</dbReference>
<dbReference type="Gene3D" id="2.40.50.100">
    <property type="match status" value="1"/>
</dbReference>
<proteinExistence type="inferred from homology"/>
<dbReference type="PROSITE" id="PS51257">
    <property type="entry name" value="PROKAR_LIPOPROTEIN"/>
    <property type="match status" value="1"/>
</dbReference>
<feature type="domain" description="CusB-like beta-barrel" evidence="6">
    <location>
        <begin position="208"/>
        <end position="278"/>
    </location>
</feature>
<dbReference type="Pfam" id="PF25954">
    <property type="entry name" value="Beta-barrel_RND_2"/>
    <property type="match status" value="1"/>
</dbReference>
<accession>A0AAE3QI19</accession>
<dbReference type="AlphaFoldDB" id="A0AAE3QI19"/>
<dbReference type="GO" id="GO:0015562">
    <property type="term" value="F:efflux transmembrane transporter activity"/>
    <property type="evidence" value="ECO:0007669"/>
    <property type="project" value="TreeGrafter"/>
</dbReference>
<evidence type="ECO:0000256" key="3">
    <source>
        <dbReference type="SAM" id="SignalP"/>
    </source>
</evidence>
<dbReference type="Pfam" id="PF25876">
    <property type="entry name" value="HH_MFP_RND"/>
    <property type="match status" value="1"/>
</dbReference>
<dbReference type="Proteomes" id="UP001161580">
    <property type="component" value="Unassembled WGS sequence"/>
</dbReference>
<dbReference type="NCBIfam" id="TIGR01730">
    <property type="entry name" value="RND_mfp"/>
    <property type="match status" value="1"/>
</dbReference>
<feature type="coiled-coil region" evidence="2">
    <location>
        <begin position="101"/>
        <end position="166"/>
    </location>
</feature>
<protein>
    <submittedName>
        <fullName evidence="7">Efflux RND transporter periplasmic adaptor subunit</fullName>
    </submittedName>
</protein>
<evidence type="ECO:0000259" key="6">
    <source>
        <dbReference type="Pfam" id="PF25954"/>
    </source>
</evidence>
<evidence type="ECO:0000259" key="4">
    <source>
        <dbReference type="Pfam" id="PF25876"/>
    </source>
</evidence>
<comment type="caution">
    <text evidence="7">The sequence shown here is derived from an EMBL/GenBank/DDBJ whole genome shotgun (WGS) entry which is preliminary data.</text>
</comment>
<dbReference type="InterPro" id="IPR058625">
    <property type="entry name" value="MdtA-like_BSH"/>
</dbReference>
<feature type="domain" description="Multidrug resistance protein MdtA-like alpha-helical hairpin" evidence="4">
    <location>
        <begin position="102"/>
        <end position="170"/>
    </location>
</feature>
<gene>
    <name evidence="7" type="ORF">MRS75_17660</name>
</gene>
<feature type="domain" description="Multidrug resistance protein MdtA-like barrel-sandwich hybrid" evidence="5">
    <location>
        <begin position="69"/>
        <end position="196"/>
    </location>
</feature>
<evidence type="ECO:0000313" key="8">
    <source>
        <dbReference type="Proteomes" id="UP001161580"/>
    </source>
</evidence>
<name>A0AAE3QI19_9HYPH</name>
<dbReference type="InterPro" id="IPR006143">
    <property type="entry name" value="RND_pump_MFP"/>
</dbReference>
<dbReference type="EMBL" id="JALDYZ010000010">
    <property type="protein sequence ID" value="MDI7923900.1"/>
    <property type="molecule type" value="Genomic_DNA"/>
</dbReference>
<keyword evidence="8" id="KW-1185">Reference proteome</keyword>
<dbReference type="Gene3D" id="2.40.30.170">
    <property type="match status" value="1"/>
</dbReference>
<dbReference type="PANTHER" id="PTHR30469:SF15">
    <property type="entry name" value="HLYD FAMILY OF SECRETION PROTEINS"/>
    <property type="match status" value="1"/>
</dbReference>
<dbReference type="InterPro" id="IPR058792">
    <property type="entry name" value="Beta-barrel_RND_2"/>
</dbReference>
<reference evidence="7" key="1">
    <citation type="submission" date="2022-03" db="EMBL/GenBank/DDBJ databases">
        <title>Fererhizobium litorale gen. nov., sp. nov., isolated from sandy sediments of the Sea of Japan seashore.</title>
        <authorList>
            <person name="Romanenko L."/>
            <person name="Kurilenko V."/>
            <person name="Otstavnykh N."/>
            <person name="Svetashev V."/>
            <person name="Tekutyeva L."/>
            <person name="Isaeva M."/>
            <person name="Mikhailov V."/>
        </authorList>
    </citation>
    <scope>NUCLEOTIDE SEQUENCE</scope>
    <source>
        <strain evidence="7">KMM 9576</strain>
    </source>
</reference>
<keyword evidence="3" id="KW-0732">Signal</keyword>
<evidence type="ECO:0000259" key="5">
    <source>
        <dbReference type="Pfam" id="PF25917"/>
    </source>
</evidence>
<sequence>MTLSRLRATLPLLLSISLLAGCDEGSVAGEEASPRPVKTVTATAEPLKTGSLPGVVQARIETDLAFRTLGRIVSRKVEVGDLVSRGEVVAEIDPLSLQLAVRSAEADLRDAQAEFDNAALTEKRKRTLTNVNAASIADYDLAEQQLKSAKANVAKATASLAKAQEQLGYAELRAEFDGVVTATFAEMGQTVSAGQPVLKLARLEQRDVVVDVPEALLSLVRLDESFEASLQLDRKLRTLGTVREIAPQADPNTRTYRVKLAIDRAPEVFRLGAVVTVNPIAEAKQGSIPLPIAAIGDMGGAEHVWVVDQLTGTVTSRPVQLDTPAPGARSVRIRSGLREGEQVVVAGVNELADGQKVKLEQEPRQ</sequence>
<keyword evidence="2" id="KW-0175">Coiled coil</keyword>
<dbReference type="RefSeq" id="WP_311786952.1">
    <property type="nucleotide sequence ID" value="NZ_JALDYY010000007.1"/>
</dbReference>
<organism evidence="7 8">
    <name type="scientific">Ferirhizobium litorale</name>
    <dbReference type="NCBI Taxonomy" id="2927786"/>
    <lineage>
        <taxon>Bacteria</taxon>
        <taxon>Pseudomonadati</taxon>
        <taxon>Pseudomonadota</taxon>
        <taxon>Alphaproteobacteria</taxon>
        <taxon>Hyphomicrobiales</taxon>
        <taxon>Rhizobiaceae</taxon>
        <taxon>Ferirhizobium</taxon>
    </lineage>
</organism>
<feature type="chain" id="PRO_5042024906" evidence="3">
    <location>
        <begin position="21"/>
        <end position="365"/>
    </location>
</feature>
<dbReference type="Gene3D" id="1.10.287.470">
    <property type="entry name" value="Helix hairpin bin"/>
    <property type="match status" value="1"/>
</dbReference>
<feature type="signal peptide" evidence="3">
    <location>
        <begin position="1"/>
        <end position="20"/>
    </location>
</feature>
<dbReference type="Gene3D" id="2.40.420.20">
    <property type="match status" value="1"/>
</dbReference>
<evidence type="ECO:0000313" key="7">
    <source>
        <dbReference type="EMBL" id="MDI7923900.1"/>
    </source>
</evidence>